<sequence>MSLIERGCAPYLDSLTLDFSCECTSTTSSSGGDVLDTFAAVLDVSRSKRLSSLTIYGNAVDNVVIYWRIGETPVSLQRIMLWNILLKVIPGSNSEKFHTNSLYKLSLAALIWTDDLLHMLETSPNLQDLTLDIQLIRPQQVWNDSNRIIHLDKLRRFRFSADESTSRLLDILYVPSLAFLEFACRDVMEAGSISLKLMRFLQLSEPRLVFFMFSDLSGVVREGELTSLLEQITTVEELRITKPGLTDTILRALTTMHERTFNEEESLDETVTDPDSAHTGTIRYATSVCPRLVNITLTEQGRFTSQAVIDLLLSRCWTDDQRSKFWFRDPSATVGSSSATSEVQTQSCKSDSKTYIGRNQLSATATLRLLQCTLGRPELVTEHPQIKLCMDQGLKLTL</sequence>
<dbReference type="EMBL" id="LNZH02000173">
    <property type="protein sequence ID" value="OCB88707.1"/>
    <property type="molecule type" value="Genomic_DNA"/>
</dbReference>
<keyword evidence="2" id="KW-1185">Reference proteome</keyword>
<evidence type="ECO:0000313" key="1">
    <source>
        <dbReference type="EMBL" id="OCB88707.1"/>
    </source>
</evidence>
<proteinExistence type="predicted"/>
<dbReference type="Proteomes" id="UP000757232">
    <property type="component" value="Unassembled WGS sequence"/>
</dbReference>
<organism evidence="1 2">
    <name type="scientific">Sanghuangporus baumii</name>
    <name type="common">Phellinus baumii</name>
    <dbReference type="NCBI Taxonomy" id="108892"/>
    <lineage>
        <taxon>Eukaryota</taxon>
        <taxon>Fungi</taxon>
        <taxon>Dikarya</taxon>
        <taxon>Basidiomycota</taxon>
        <taxon>Agaricomycotina</taxon>
        <taxon>Agaricomycetes</taxon>
        <taxon>Hymenochaetales</taxon>
        <taxon>Hymenochaetaceae</taxon>
        <taxon>Sanghuangporus</taxon>
    </lineage>
</organism>
<name>A0A9Q5HZ57_SANBA</name>
<gene>
    <name evidence="1" type="ORF">A7U60_g4181</name>
</gene>
<comment type="caution">
    <text evidence="1">The sequence shown here is derived from an EMBL/GenBank/DDBJ whole genome shotgun (WGS) entry which is preliminary data.</text>
</comment>
<dbReference type="AlphaFoldDB" id="A0A9Q5HZ57"/>
<protein>
    <submittedName>
        <fullName evidence="1">Uncharacterized protein</fullName>
    </submittedName>
</protein>
<evidence type="ECO:0000313" key="2">
    <source>
        <dbReference type="Proteomes" id="UP000757232"/>
    </source>
</evidence>
<reference evidence="1" key="1">
    <citation type="submission" date="2016-06" db="EMBL/GenBank/DDBJ databases">
        <title>Draft Genome sequence of the fungus Inonotus baumii.</title>
        <authorList>
            <person name="Zhu H."/>
            <person name="Lin W."/>
        </authorList>
    </citation>
    <scope>NUCLEOTIDE SEQUENCE</scope>
    <source>
        <strain evidence="1">821</strain>
    </source>
</reference>
<accession>A0A9Q5HZ57</accession>